<protein>
    <submittedName>
        <fullName evidence="1">Uncharacterized protein</fullName>
    </submittedName>
</protein>
<dbReference type="EMBL" id="JBEDUW010000003">
    <property type="protein sequence ID" value="KAK9940679.1"/>
    <property type="molecule type" value="Genomic_DNA"/>
</dbReference>
<accession>A0AAW1XXP1</accession>
<dbReference type="PANTHER" id="PTHR33103">
    <property type="entry name" value="OS01G0153900 PROTEIN"/>
    <property type="match status" value="1"/>
</dbReference>
<name>A0AAW1XXP1_RUBAR</name>
<comment type="caution">
    <text evidence="1">The sequence shown here is derived from an EMBL/GenBank/DDBJ whole genome shotgun (WGS) entry which is preliminary data.</text>
</comment>
<dbReference type="InterPro" id="IPR007750">
    <property type="entry name" value="DUF674"/>
</dbReference>
<dbReference type="Pfam" id="PF05056">
    <property type="entry name" value="DUF674"/>
    <property type="match status" value="1"/>
</dbReference>
<dbReference type="AlphaFoldDB" id="A0AAW1XXP1"/>
<dbReference type="Proteomes" id="UP001457282">
    <property type="component" value="Unassembled WGS sequence"/>
</dbReference>
<gene>
    <name evidence="1" type="ORF">M0R45_017326</name>
</gene>
<evidence type="ECO:0000313" key="1">
    <source>
        <dbReference type="EMBL" id="KAK9940679.1"/>
    </source>
</evidence>
<evidence type="ECO:0000313" key="2">
    <source>
        <dbReference type="Proteomes" id="UP001457282"/>
    </source>
</evidence>
<reference evidence="1 2" key="1">
    <citation type="journal article" date="2023" name="G3 (Bethesda)">
        <title>A chromosome-length genome assembly and annotation of blackberry (Rubus argutus, cv. 'Hillquist').</title>
        <authorList>
            <person name="Bruna T."/>
            <person name="Aryal R."/>
            <person name="Dudchenko O."/>
            <person name="Sargent D.J."/>
            <person name="Mead D."/>
            <person name="Buti M."/>
            <person name="Cavallini A."/>
            <person name="Hytonen T."/>
            <person name="Andres J."/>
            <person name="Pham M."/>
            <person name="Weisz D."/>
            <person name="Mascagni F."/>
            <person name="Usai G."/>
            <person name="Natali L."/>
            <person name="Bassil N."/>
            <person name="Fernandez G.E."/>
            <person name="Lomsadze A."/>
            <person name="Armour M."/>
            <person name="Olukolu B."/>
            <person name="Poorten T."/>
            <person name="Britton C."/>
            <person name="Davik J."/>
            <person name="Ashrafi H."/>
            <person name="Aiden E.L."/>
            <person name="Borodovsky M."/>
            <person name="Worthington M."/>
        </authorList>
    </citation>
    <scope>NUCLEOTIDE SEQUENCE [LARGE SCALE GENOMIC DNA]</scope>
    <source>
        <strain evidence="1">PI 553951</strain>
    </source>
</reference>
<sequence length="111" mass="12146">MTNNNAHHSKASFTPFLLLKVDASKVPIVSMAESQNSLILKALVAKGSNEVIYIESHSEFVDVLLSFLTIPMGTIISLGRNRAVPFGIGCMKNLYESVEADALDFRNSTCR</sequence>
<keyword evidence="2" id="KW-1185">Reference proteome</keyword>
<organism evidence="1 2">
    <name type="scientific">Rubus argutus</name>
    <name type="common">Southern blackberry</name>
    <dbReference type="NCBI Taxonomy" id="59490"/>
    <lineage>
        <taxon>Eukaryota</taxon>
        <taxon>Viridiplantae</taxon>
        <taxon>Streptophyta</taxon>
        <taxon>Embryophyta</taxon>
        <taxon>Tracheophyta</taxon>
        <taxon>Spermatophyta</taxon>
        <taxon>Magnoliopsida</taxon>
        <taxon>eudicotyledons</taxon>
        <taxon>Gunneridae</taxon>
        <taxon>Pentapetalae</taxon>
        <taxon>rosids</taxon>
        <taxon>fabids</taxon>
        <taxon>Rosales</taxon>
        <taxon>Rosaceae</taxon>
        <taxon>Rosoideae</taxon>
        <taxon>Rosoideae incertae sedis</taxon>
        <taxon>Rubus</taxon>
    </lineage>
</organism>
<dbReference type="PANTHER" id="PTHR33103:SF27">
    <property type="entry name" value="OS04G0594700 PROTEIN"/>
    <property type="match status" value="1"/>
</dbReference>
<proteinExistence type="predicted"/>